<dbReference type="AlphaFoldDB" id="A0A9D1SP83"/>
<dbReference type="InterPro" id="IPR025711">
    <property type="entry name" value="PepSY"/>
</dbReference>
<reference evidence="3" key="2">
    <citation type="journal article" date="2021" name="PeerJ">
        <title>Extensive microbial diversity within the chicken gut microbiome revealed by metagenomics and culture.</title>
        <authorList>
            <person name="Gilroy R."/>
            <person name="Ravi A."/>
            <person name="Getino M."/>
            <person name="Pursley I."/>
            <person name="Horton D.L."/>
            <person name="Alikhan N.F."/>
            <person name="Baker D."/>
            <person name="Gharbi K."/>
            <person name="Hall N."/>
            <person name="Watson M."/>
            <person name="Adriaenssens E.M."/>
            <person name="Foster-Nyarko E."/>
            <person name="Jarju S."/>
            <person name="Secka A."/>
            <person name="Antonio M."/>
            <person name="Oren A."/>
            <person name="Chaudhuri R.R."/>
            <person name="La Ragione R."/>
            <person name="Hildebrand F."/>
            <person name="Pallen M.J."/>
        </authorList>
    </citation>
    <scope>NUCLEOTIDE SEQUENCE</scope>
    <source>
        <strain evidence="3">CHK176-6737</strain>
    </source>
</reference>
<comment type="caution">
    <text evidence="3">The sequence shown here is derived from an EMBL/GenBank/DDBJ whole genome shotgun (WGS) entry which is preliminary data.</text>
</comment>
<dbReference type="EMBL" id="DVNM01000027">
    <property type="protein sequence ID" value="HIU69306.1"/>
    <property type="molecule type" value="Genomic_DNA"/>
</dbReference>
<feature type="domain" description="PepSY" evidence="2">
    <location>
        <begin position="256"/>
        <end position="316"/>
    </location>
</feature>
<evidence type="ECO:0000256" key="1">
    <source>
        <dbReference type="SAM" id="MobiDB-lite"/>
    </source>
</evidence>
<proteinExistence type="predicted"/>
<protein>
    <submittedName>
        <fullName evidence="3">PepSY domain-containing protein</fullName>
    </submittedName>
</protein>
<name>A0A9D1SP83_9FIRM</name>
<sequence>MKKLTGETLRKLPRKNKIVLAVVVAAVLVAVLGAAVGVYASNTVQKNVIGSDAAVSIALDDANVPAEEARIDDVDLNLRQGTLIYDVEFAAGQVDYDYEIKASDGAILNRFAEVDGESVEIGNAPADTAGEDATQAGGQQAESTAPSGSAAAQSTTAAQTTAAQNGNSGSSSITLEKAKSIALGHVGLSASDVRFTKAKTDQDDGVKEYDIEFVSGNYAYEFEIRASDGKIISYDREQAETKGTTASGSTAAAKYIGVDKAKSIALKDSGVSASNASFVKAKLEEDDGIYVYEIEFYSGGMEYDYEIDAKTGKILDRSSERIDDD</sequence>
<reference evidence="3" key="1">
    <citation type="submission" date="2020-10" db="EMBL/GenBank/DDBJ databases">
        <authorList>
            <person name="Gilroy R."/>
        </authorList>
    </citation>
    <scope>NUCLEOTIDE SEQUENCE</scope>
    <source>
        <strain evidence="3">CHK176-6737</strain>
    </source>
</reference>
<gene>
    <name evidence="3" type="ORF">IAD23_05035</name>
</gene>
<evidence type="ECO:0000313" key="3">
    <source>
        <dbReference type="EMBL" id="HIU69306.1"/>
    </source>
</evidence>
<organism evidence="3 4">
    <name type="scientific">Candidatus Scybalenecus merdavium</name>
    <dbReference type="NCBI Taxonomy" id="2840939"/>
    <lineage>
        <taxon>Bacteria</taxon>
        <taxon>Bacillati</taxon>
        <taxon>Bacillota</taxon>
        <taxon>Clostridia</taxon>
        <taxon>Eubacteriales</taxon>
        <taxon>Oscillospiraceae</taxon>
        <taxon>Oscillospiraceae incertae sedis</taxon>
        <taxon>Candidatus Scybalenecus</taxon>
    </lineage>
</organism>
<dbReference type="Pfam" id="PF03413">
    <property type="entry name" value="PepSY"/>
    <property type="match status" value="2"/>
</dbReference>
<feature type="domain" description="PepSY" evidence="2">
    <location>
        <begin position="173"/>
        <end position="234"/>
    </location>
</feature>
<accession>A0A9D1SP83</accession>
<dbReference type="Proteomes" id="UP000824125">
    <property type="component" value="Unassembled WGS sequence"/>
</dbReference>
<evidence type="ECO:0000313" key="4">
    <source>
        <dbReference type="Proteomes" id="UP000824125"/>
    </source>
</evidence>
<evidence type="ECO:0000259" key="2">
    <source>
        <dbReference type="Pfam" id="PF03413"/>
    </source>
</evidence>
<feature type="region of interest" description="Disordered" evidence="1">
    <location>
        <begin position="122"/>
        <end position="170"/>
    </location>
</feature>
<dbReference type="Gene3D" id="3.10.450.40">
    <property type="match status" value="3"/>
</dbReference>
<feature type="compositionally biased region" description="Low complexity" evidence="1">
    <location>
        <begin position="143"/>
        <end position="168"/>
    </location>
</feature>